<dbReference type="EMBL" id="JWIR02000029">
    <property type="protein sequence ID" value="KKB40457.1"/>
    <property type="molecule type" value="Genomic_DNA"/>
</dbReference>
<dbReference type="AlphaFoldDB" id="A0A0F5HQN4"/>
<proteinExistence type="inferred from homology"/>
<dbReference type="RefSeq" id="WP_039233516.1">
    <property type="nucleotide sequence ID" value="NZ_JWIQ02000033.1"/>
</dbReference>
<dbReference type="HAMAP" id="MF_01526">
    <property type="entry name" value="UPF0342"/>
    <property type="match status" value="1"/>
</dbReference>
<dbReference type="SUPFAM" id="SSF158622">
    <property type="entry name" value="YheA/YmcA-like"/>
    <property type="match status" value="1"/>
</dbReference>
<reference evidence="2" key="1">
    <citation type="submission" date="2015-02" db="EMBL/GenBank/DDBJ databases">
        <title>Genome Assembly of Bacillaceae bacterium MTCC 8252.</title>
        <authorList>
            <person name="Verma A."/>
            <person name="Khatri I."/>
            <person name="Mual P."/>
            <person name="Subramanian S."/>
            <person name="Krishnamurthi S."/>
        </authorList>
    </citation>
    <scope>NUCLEOTIDE SEQUENCE [LARGE SCALE GENOMIC DNA]</scope>
    <source>
        <strain evidence="2">MTCC 8252</strain>
    </source>
</reference>
<gene>
    <name evidence="2" type="ORF">QY95_01452</name>
</gene>
<comment type="similarity">
    <text evidence="1">Belongs to the UPF0342 family.</text>
</comment>
<accession>A0A0F5I5M6</accession>
<dbReference type="OrthoDB" id="9811402at2"/>
<dbReference type="InterPro" id="IPR023378">
    <property type="entry name" value="YheA/YmcA-like_dom_sf"/>
</dbReference>
<protein>
    <recommendedName>
        <fullName evidence="1">UPF0342 protein QY95_01452</fullName>
    </recommendedName>
</protein>
<dbReference type="Proteomes" id="UP000031563">
    <property type="component" value="Unassembled WGS sequence"/>
</dbReference>
<dbReference type="InterPro" id="IPR010368">
    <property type="entry name" value="Com_YlbF"/>
</dbReference>
<sequence>MATNLYDQAYELEKGLRQSEEFHTLKTLYEQVNANEEANGIFANFRDIQVRLQEKQMSGQEITQEEVQQAQKAAALVQQNELIAKLMEAEQRMSTVIGDINKIMMKPLEEIYGTSEQN</sequence>
<name>A0A0F5HQN4_BACTR</name>
<dbReference type="Pfam" id="PF06133">
    <property type="entry name" value="Com_YlbF"/>
    <property type="match status" value="1"/>
</dbReference>
<keyword evidence="3" id="KW-1185">Reference proteome</keyword>
<evidence type="ECO:0000313" key="3">
    <source>
        <dbReference type="Proteomes" id="UP000031563"/>
    </source>
</evidence>
<accession>A0A0F5HQN4</accession>
<organism evidence="2 3">
    <name type="scientific">Bacillus thermotolerans</name>
    <name type="common">Quasibacillus thermotolerans</name>
    <dbReference type="NCBI Taxonomy" id="1221996"/>
    <lineage>
        <taxon>Bacteria</taxon>
        <taxon>Bacillati</taxon>
        <taxon>Bacillota</taxon>
        <taxon>Bacilli</taxon>
        <taxon>Bacillales</taxon>
        <taxon>Bacillaceae</taxon>
        <taxon>Bacillus</taxon>
    </lineage>
</organism>
<evidence type="ECO:0000256" key="1">
    <source>
        <dbReference type="HAMAP-Rule" id="MF_01526"/>
    </source>
</evidence>
<evidence type="ECO:0000313" key="2">
    <source>
        <dbReference type="EMBL" id="KKB40457.1"/>
    </source>
</evidence>
<comment type="caution">
    <text evidence="2">The sequence shown here is derived from an EMBL/GenBank/DDBJ whole genome shotgun (WGS) entry which is preliminary data.</text>
</comment>
<dbReference type="Gene3D" id="1.20.1500.10">
    <property type="entry name" value="YheA/YmcA-like"/>
    <property type="match status" value="1"/>
</dbReference>
<dbReference type="STRING" id="1221996.QY95_01452"/>